<dbReference type="SUPFAM" id="SSF52091">
    <property type="entry name" value="SpoIIaa-like"/>
    <property type="match status" value="1"/>
</dbReference>
<evidence type="ECO:0000259" key="2">
    <source>
        <dbReference type="PROSITE" id="PS50801"/>
    </source>
</evidence>
<dbReference type="STRING" id="285473.A4G23_00706"/>
<dbReference type="InterPro" id="IPR025751">
    <property type="entry name" value="RsbRD_N_dom"/>
</dbReference>
<name>A0A1D8FXH8_9ACTN</name>
<keyword evidence="1" id="KW-0597">Phosphoprotein</keyword>
<gene>
    <name evidence="3" type="primary">rsbRA</name>
    <name evidence="3" type="ORF">A4G23_00706</name>
</gene>
<dbReference type="AlphaFoldDB" id="A0A1D8FXH8"/>
<protein>
    <submittedName>
        <fullName evidence="3">RsbT co-antagonist protein RsbRA</fullName>
    </submittedName>
</protein>
<dbReference type="PANTHER" id="PTHR33745:SF3">
    <property type="entry name" value="RSBT CO-ANTAGONIST PROTEIN RSBRC"/>
    <property type="match status" value="1"/>
</dbReference>
<dbReference type="Gene3D" id="3.30.750.24">
    <property type="entry name" value="STAS domain"/>
    <property type="match status" value="1"/>
</dbReference>
<feature type="domain" description="STAS" evidence="2">
    <location>
        <begin position="164"/>
        <end position="275"/>
    </location>
</feature>
<evidence type="ECO:0000313" key="4">
    <source>
        <dbReference type="Proteomes" id="UP000095349"/>
    </source>
</evidence>
<dbReference type="Pfam" id="PF01740">
    <property type="entry name" value="STAS"/>
    <property type="match status" value="1"/>
</dbReference>
<dbReference type="InterPro" id="IPR051932">
    <property type="entry name" value="Bact_StressResp_Reg"/>
</dbReference>
<dbReference type="PANTHER" id="PTHR33745">
    <property type="entry name" value="RSBT ANTAGONIST PROTEIN RSBS-RELATED"/>
    <property type="match status" value="1"/>
</dbReference>
<dbReference type="Pfam" id="PF14361">
    <property type="entry name" value="RsbRD_N"/>
    <property type="match status" value="1"/>
</dbReference>
<sequence>MNTSESSVRDRLCEALRDREAEIADRWVRLQLEQAVLSTDMSEQEVREEADLLISALAAGLAGDVPVERLVTSRNDLRRAVIELSLRRARAGASPTATSLAVLSLKEALLTAVQHTTRDSAELFSAAILINRLLDAAGVLSFETYVEGREELIQRQSRQLLEVSTPVVRLWRHVLAVPLIGTLDTARTQVVMESLLQAIEDNEAQVAIIDITGVPAVDTAVAQHLMHTVNAVRLMGADCVISGIRPPIAQTIAQLGIDLSTILTRATLADALAAAVRLTDQPAVDTGARAPADRPVTA</sequence>
<dbReference type="GeneID" id="91402154"/>
<dbReference type="KEGG" id="srn:A4G23_00706"/>
<dbReference type="EMBL" id="CP017316">
    <property type="protein sequence ID" value="AOT57910.1"/>
    <property type="molecule type" value="Genomic_DNA"/>
</dbReference>
<evidence type="ECO:0000313" key="3">
    <source>
        <dbReference type="EMBL" id="AOT57910.1"/>
    </source>
</evidence>
<dbReference type="CDD" id="cd07041">
    <property type="entry name" value="STAS_RsbR_RsbS_like"/>
    <property type="match status" value="1"/>
</dbReference>
<dbReference type="InterPro" id="IPR002645">
    <property type="entry name" value="STAS_dom"/>
</dbReference>
<dbReference type="RefSeq" id="WP_031134137.1">
    <property type="nucleotide sequence ID" value="NZ_CP017316.1"/>
</dbReference>
<reference evidence="3 4" key="1">
    <citation type="submission" date="2016-09" db="EMBL/GenBank/DDBJ databases">
        <title>Streptomyces rubrolavendulae MJM4426 Genome sequencing and assembly.</title>
        <authorList>
            <person name="Kim J.-G."/>
        </authorList>
    </citation>
    <scope>NUCLEOTIDE SEQUENCE [LARGE SCALE GENOMIC DNA]</scope>
    <source>
        <strain evidence="3 4">MJM4426</strain>
    </source>
</reference>
<organism evidence="3 4">
    <name type="scientific">Streptomyces rubrolavendulae</name>
    <dbReference type="NCBI Taxonomy" id="285473"/>
    <lineage>
        <taxon>Bacteria</taxon>
        <taxon>Bacillati</taxon>
        <taxon>Actinomycetota</taxon>
        <taxon>Actinomycetes</taxon>
        <taxon>Kitasatosporales</taxon>
        <taxon>Streptomycetaceae</taxon>
        <taxon>Streptomyces</taxon>
    </lineage>
</organism>
<dbReference type="Proteomes" id="UP000095349">
    <property type="component" value="Chromosome"/>
</dbReference>
<dbReference type="InterPro" id="IPR036513">
    <property type="entry name" value="STAS_dom_sf"/>
</dbReference>
<dbReference type="OrthoDB" id="9800154at2"/>
<dbReference type="PATRIC" id="fig|285473.5.peg.749"/>
<dbReference type="PROSITE" id="PS50801">
    <property type="entry name" value="STAS"/>
    <property type="match status" value="1"/>
</dbReference>
<evidence type="ECO:0000256" key="1">
    <source>
        <dbReference type="ARBA" id="ARBA00022553"/>
    </source>
</evidence>
<accession>A0A1D8FXH8</accession>
<keyword evidence="4" id="KW-1185">Reference proteome</keyword>
<proteinExistence type="predicted"/>